<dbReference type="CDD" id="cd02440">
    <property type="entry name" value="AdoMet_MTases"/>
    <property type="match status" value="1"/>
</dbReference>
<dbReference type="Proteomes" id="UP000500857">
    <property type="component" value="Chromosome"/>
</dbReference>
<dbReference type="AlphaFoldDB" id="A0A6H1U0D3"/>
<name>A0A6H1U0D3_9CYAN</name>
<gene>
    <name evidence="2" type="ORF">HCG48_18355</name>
</gene>
<dbReference type="KEGG" id="oxy:HCG48_18355"/>
<protein>
    <submittedName>
        <fullName evidence="2">Class I SAM-dependent methyltransferase</fullName>
    </submittedName>
</protein>
<dbReference type="GO" id="GO:0032259">
    <property type="term" value="P:methylation"/>
    <property type="evidence" value="ECO:0007669"/>
    <property type="project" value="UniProtKB-KW"/>
</dbReference>
<dbReference type="EMBL" id="CP051167">
    <property type="protein sequence ID" value="QIZ72294.1"/>
    <property type="molecule type" value="Genomic_DNA"/>
</dbReference>
<sequence>MSDRHSSFKPDARRIEKFYQNYVDVMGQTSGWSSPERAYKVYEICSKSPAQTWSTFDSVLDVGSGEGEFFNFLKERRDFSGKYTGIEVFKPFYETSVERYGDHPDTEWIYGEFLGHDFGDRQFDWLMALGTFSSRQDHQEEYDFQLCQKMFSLAKKGVSIYLNDLHNSSPPERLKKVPDICLHDIPRFIEKVEKNFPVSQTQTLSFSLNPPASMAIVHFLL</sequence>
<evidence type="ECO:0000313" key="2">
    <source>
        <dbReference type="EMBL" id="QIZ72294.1"/>
    </source>
</evidence>
<proteinExistence type="predicted"/>
<dbReference type="InterPro" id="IPR029063">
    <property type="entry name" value="SAM-dependent_MTases_sf"/>
</dbReference>
<reference evidence="2 3" key="1">
    <citation type="submission" date="2020-04" db="EMBL/GenBank/DDBJ databases">
        <authorList>
            <person name="Basu S."/>
            <person name="Maruthanayagam V."/>
            <person name="Chakraborty S."/>
            <person name="Pramanik A."/>
            <person name="Mukherjee J."/>
            <person name="Brink B."/>
        </authorList>
    </citation>
    <scope>NUCLEOTIDE SEQUENCE [LARGE SCALE GENOMIC DNA]</scope>
    <source>
        <strain evidence="2 3">AP17</strain>
    </source>
</reference>
<accession>A0A6H1U0D3</accession>
<dbReference type="Gene3D" id="3.40.50.150">
    <property type="entry name" value="Vaccinia Virus protein VP39"/>
    <property type="match status" value="1"/>
</dbReference>
<dbReference type="RefSeq" id="WP_168570443.1">
    <property type="nucleotide sequence ID" value="NZ_CP051167.1"/>
</dbReference>
<dbReference type="InterPro" id="IPR041698">
    <property type="entry name" value="Methyltransf_25"/>
</dbReference>
<feature type="domain" description="Methyltransferase" evidence="1">
    <location>
        <begin position="59"/>
        <end position="139"/>
    </location>
</feature>
<dbReference type="GO" id="GO:0008168">
    <property type="term" value="F:methyltransferase activity"/>
    <property type="evidence" value="ECO:0007669"/>
    <property type="project" value="UniProtKB-KW"/>
</dbReference>
<dbReference type="Pfam" id="PF13649">
    <property type="entry name" value="Methyltransf_25"/>
    <property type="match status" value="1"/>
</dbReference>
<keyword evidence="2" id="KW-0808">Transferase</keyword>
<evidence type="ECO:0000259" key="1">
    <source>
        <dbReference type="Pfam" id="PF13649"/>
    </source>
</evidence>
<evidence type="ECO:0000313" key="3">
    <source>
        <dbReference type="Proteomes" id="UP000500857"/>
    </source>
</evidence>
<keyword evidence="3" id="KW-1185">Reference proteome</keyword>
<keyword evidence="2" id="KW-0489">Methyltransferase</keyword>
<organism evidence="2 3">
    <name type="scientific">Oxynema aestuarii AP17</name>
    <dbReference type="NCBI Taxonomy" id="2064643"/>
    <lineage>
        <taxon>Bacteria</taxon>
        <taxon>Bacillati</taxon>
        <taxon>Cyanobacteriota</taxon>
        <taxon>Cyanophyceae</taxon>
        <taxon>Oscillatoriophycideae</taxon>
        <taxon>Oscillatoriales</taxon>
        <taxon>Oscillatoriaceae</taxon>
        <taxon>Oxynema</taxon>
        <taxon>Oxynema aestuarii</taxon>
    </lineage>
</organism>
<dbReference type="SUPFAM" id="SSF53335">
    <property type="entry name" value="S-adenosyl-L-methionine-dependent methyltransferases"/>
    <property type="match status" value="1"/>
</dbReference>